<dbReference type="Proteomes" id="UP000663891">
    <property type="component" value="Unassembled WGS sequence"/>
</dbReference>
<dbReference type="GO" id="GO:0006887">
    <property type="term" value="P:exocytosis"/>
    <property type="evidence" value="ECO:0007669"/>
    <property type="project" value="TreeGrafter"/>
</dbReference>
<proteinExistence type="inferred from homology"/>
<dbReference type="PANTHER" id="PTHR19957:SF307">
    <property type="entry name" value="PROTEIN SSO1-RELATED"/>
    <property type="match status" value="1"/>
</dbReference>
<dbReference type="GO" id="GO:0005484">
    <property type="term" value="F:SNAP receptor activity"/>
    <property type="evidence" value="ECO:0007669"/>
    <property type="project" value="TreeGrafter"/>
</dbReference>
<dbReference type="GO" id="GO:0031201">
    <property type="term" value="C:SNARE complex"/>
    <property type="evidence" value="ECO:0007669"/>
    <property type="project" value="TreeGrafter"/>
</dbReference>
<feature type="domain" description="T-SNARE coiled-coil homology" evidence="3">
    <location>
        <begin position="113"/>
        <end position="149"/>
    </location>
</feature>
<dbReference type="GO" id="GO:0048278">
    <property type="term" value="P:vesicle docking"/>
    <property type="evidence" value="ECO:0007669"/>
    <property type="project" value="TreeGrafter"/>
</dbReference>
<comment type="similarity">
    <text evidence="2">Belongs to the syntaxin family.</text>
</comment>
<dbReference type="GO" id="GO:0000149">
    <property type="term" value="F:SNARE binding"/>
    <property type="evidence" value="ECO:0007669"/>
    <property type="project" value="TreeGrafter"/>
</dbReference>
<comment type="subcellular location">
    <subcellularLocation>
        <location evidence="1">Membrane</location>
        <topology evidence="1">Single-pass type IV membrane protein</topology>
    </subcellularLocation>
</comment>
<dbReference type="InterPro" id="IPR045242">
    <property type="entry name" value="Syntaxin"/>
</dbReference>
<dbReference type="Gene3D" id="1.20.58.70">
    <property type="match status" value="1"/>
</dbReference>
<dbReference type="InterPro" id="IPR010989">
    <property type="entry name" value="SNARE"/>
</dbReference>
<accession>A0A815N7J6</accession>
<dbReference type="EMBL" id="CAJNON010001085">
    <property type="protein sequence ID" value="CAF1425859.1"/>
    <property type="molecule type" value="Genomic_DNA"/>
</dbReference>
<evidence type="ECO:0000256" key="1">
    <source>
        <dbReference type="ARBA" id="ARBA00004211"/>
    </source>
</evidence>
<gene>
    <name evidence="4" type="ORF">VCS650_LOCUS37995</name>
</gene>
<dbReference type="SUPFAM" id="SSF47661">
    <property type="entry name" value="t-snare proteins"/>
    <property type="match status" value="1"/>
</dbReference>
<evidence type="ECO:0000256" key="2">
    <source>
        <dbReference type="ARBA" id="ARBA00009063"/>
    </source>
</evidence>
<dbReference type="InterPro" id="IPR000727">
    <property type="entry name" value="T_SNARE_dom"/>
</dbReference>
<comment type="caution">
    <text evidence="4">The sequence shown here is derived from an EMBL/GenBank/DDBJ whole genome shotgun (WGS) entry which is preliminary data.</text>
</comment>
<protein>
    <recommendedName>
        <fullName evidence="3">t-SNARE coiled-coil homology domain-containing protein</fullName>
    </recommendedName>
</protein>
<sequence length="149" mass="17578">MYPSSMTMIQRRRIKESQLFALIWHFNKTIIEYKKEAFSHRERCLKEISRVREIRRCRINSDELEEIPDNGSPEMYPSSMTMIQRARQLSNKAKAHYRDIIKLEASVTDSNWFRDLPNLVADQGDMVDSIEHNVSITMDYVEVPAKDPV</sequence>
<dbReference type="GO" id="GO:0005886">
    <property type="term" value="C:plasma membrane"/>
    <property type="evidence" value="ECO:0007669"/>
    <property type="project" value="TreeGrafter"/>
</dbReference>
<name>A0A815N7J6_9BILA</name>
<evidence type="ECO:0000313" key="5">
    <source>
        <dbReference type="Proteomes" id="UP000663891"/>
    </source>
</evidence>
<dbReference type="PROSITE" id="PS50192">
    <property type="entry name" value="T_SNARE"/>
    <property type="match status" value="1"/>
</dbReference>
<dbReference type="PANTHER" id="PTHR19957">
    <property type="entry name" value="SYNTAXIN"/>
    <property type="match status" value="1"/>
</dbReference>
<dbReference type="GO" id="GO:0012505">
    <property type="term" value="C:endomembrane system"/>
    <property type="evidence" value="ECO:0007669"/>
    <property type="project" value="TreeGrafter"/>
</dbReference>
<reference evidence="4" key="1">
    <citation type="submission" date="2021-02" db="EMBL/GenBank/DDBJ databases">
        <authorList>
            <person name="Nowell W R."/>
        </authorList>
    </citation>
    <scope>NUCLEOTIDE SEQUENCE</scope>
</reference>
<organism evidence="4 5">
    <name type="scientific">Adineta steineri</name>
    <dbReference type="NCBI Taxonomy" id="433720"/>
    <lineage>
        <taxon>Eukaryota</taxon>
        <taxon>Metazoa</taxon>
        <taxon>Spiralia</taxon>
        <taxon>Gnathifera</taxon>
        <taxon>Rotifera</taxon>
        <taxon>Eurotatoria</taxon>
        <taxon>Bdelloidea</taxon>
        <taxon>Adinetida</taxon>
        <taxon>Adinetidae</taxon>
        <taxon>Adineta</taxon>
    </lineage>
</organism>
<dbReference type="GO" id="GO:0006886">
    <property type="term" value="P:intracellular protein transport"/>
    <property type="evidence" value="ECO:0007669"/>
    <property type="project" value="TreeGrafter"/>
</dbReference>
<dbReference type="AlphaFoldDB" id="A0A815N7J6"/>
<dbReference type="GO" id="GO:0006906">
    <property type="term" value="P:vesicle fusion"/>
    <property type="evidence" value="ECO:0007669"/>
    <property type="project" value="TreeGrafter"/>
</dbReference>
<dbReference type="OrthoDB" id="10255013at2759"/>
<evidence type="ECO:0000259" key="3">
    <source>
        <dbReference type="PROSITE" id="PS50192"/>
    </source>
</evidence>
<evidence type="ECO:0000313" key="4">
    <source>
        <dbReference type="EMBL" id="CAF1425859.1"/>
    </source>
</evidence>